<evidence type="ECO:0000313" key="9">
    <source>
        <dbReference type="EMBL" id="SFF39509.1"/>
    </source>
</evidence>
<evidence type="ECO:0000313" key="10">
    <source>
        <dbReference type="Proteomes" id="UP000199323"/>
    </source>
</evidence>
<organism evidence="9 10">
    <name type="scientific">Actinacidiphila alni</name>
    <dbReference type="NCBI Taxonomy" id="380248"/>
    <lineage>
        <taxon>Bacteria</taxon>
        <taxon>Bacillati</taxon>
        <taxon>Actinomycetota</taxon>
        <taxon>Actinomycetes</taxon>
        <taxon>Kitasatosporales</taxon>
        <taxon>Streptomycetaceae</taxon>
        <taxon>Actinacidiphila</taxon>
    </lineage>
</organism>
<dbReference type="STRING" id="380248.SAMN05216251_11335"/>
<dbReference type="PANTHER" id="PTHR43386">
    <property type="entry name" value="OLIGOPEPTIDE TRANSPORT SYSTEM PERMEASE PROTEIN APPC"/>
    <property type="match status" value="1"/>
</dbReference>
<proteinExistence type="inferred from homology"/>
<keyword evidence="5 7" id="KW-1133">Transmembrane helix</keyword>
<keyword evidence="6 7" id="KW-0472">Membrane</keyword>
<reference evidence="9 10" key="1">
    <citation type="submission" date="2016-10" db="EMBL/GenBank/DDBJ databases">
        <authorList>
            <person name="de Groot N.N."/>
        </authorList>
    </citation>
    <scope>NUCLEOTIDE SEQUENCE [LARGE SCALE GENOMIC DNA]</scope>
    <source>
        <strain evidence="9 10">CGMCC 4.3510</strain>
    </source>
</reference>
<dbReference type="EMBL" id="FONG01000013">
    <property type="protein sequence ID" value="SFF39509.1"/>
    <property type="molecule type" value="Genomic_DNA"/>
</dbReference>
<evidence type="ECO:0000256" key="6">
    <source>
        <dbReference type="ARBA" id="ARBA00023136"/>
    </source>
</evidence>
<dbReference type="PANTHER" id="PTHR43386:SF25">
    <property type="entry name" value="PEPTIDE ABC TRANSPORTER PERMEASE PROTEIN"/>
    <property type="match status" value="1"/>
</dbReference>
<dbReference type="PROSITE" id="PS50928">
    <property type="entry name" value="ABC_TM1"/>
    <property type="match status" value="1"/>
</dbReference>
<evidence type="ECO:0000256" key="2">
    <source>
        <dbReference type="ARBA" id="ARBA00022448"/>
    </source>
</evidence>
<evidence type="ECO:0000256" key="3">
    <source>
        <dbReference type="ARBA" id="ARBA00022475"/>
    </source>
</evidence>
<dbReference type="Gene3D" id="1.10.3720.10">
    <property type="entry name" value="MetI-like"/>
    <property type="match status" value="1"/>
</dbReference>
<feature type="transmembrane region" description="Helical" evidence="7">
    <location>
        <begin position="93"/>
        <end position="116"/>
    </location>
</feature>
<accession>A0A1I2IAX1</accession>
<evidence type="ECO:0000256" key="5">
    <source>
        <dbReference type="ARBA" id="ARBA00022989"/>
    </source>
</evidence>
<keyword evidence="10" id="KW-1185">Reference proteome</keyword>
<dbReference type="GO" id="GO:0055085">
    <property type="term" value="P:transmembrane transport"/>
    <property type="evidence" value="ECO:0007669"/>
    <property type="project" value="InterPro"/>
</dbReference>
<feature type="transmembrane region" description="Helical" evidence="7">
    <location>
        <begin position="256"/>
        <end position="277"/>
    </location>
</feature>
<feature type="transmembrane region" description="Helical" evidence="7">
    <location>
        <begin position="30"/>
        <end position="50"/>
    </location>
</feature>
<keyword evidence="3" id="KW-1003">Cell membrane</keyword>
<dbReference type="SUPFAM" id="SSF161098">
    <property type="entry name" value="MetI-like"/>
    <property type="match status" value="1"/>
</dbReference>
<comment type="similarity">
    <text evidence="7">Belongs to the binding-protein-dependent transport system permease family.</text>
</comment>
<dbReference type="AlphaFoldDB" id="A0A1I2IAX1"/>
<dbReference type="RefSeq" id="WP_093715303.1">
    <property type="nucleotide sequence ID" value="NZ_FONG01000013.1"/>
</dbReference>
<dbReference type="GO" id="GO:0005886">
    <property type="term" value="C:plasma membrane"/>
    <property type="evidence" value="ECO:0007669"/>
    <property type="project" value="UniProtKB-SubCell"/>
</dbReference>
<feature type="transmembrane region" description="Helical" evidence="7">
    <location>
        <begin position="137"/>
        <end position="161"/>
    </location>
</feature>
<dbReference type="InterPro" id="IPR035906">
    <property type="entry name" value="MetI-like_sf"/>
</dbReference>
<dbReference type="InterPro" id="IPR050366">
    <property type="entry name" value="BP-dependent_transpt_permease"/>
</dbReference>
<evidence type="ECO:0000256" key="7">
    <source>
        <dbReference type="RuleBase" id="RU363032"/>
    </source>
</evidence>
<dbReference type="Pfam" id="PF00528">
    <property type="entry name" value="BPD_transp_1"/>
    <property type="match status" value="1"/>
</dbReference>
<feature type="domain" description="ABC transmembrane type-1" evidence="8">
    <location>
        <begin position="89"/>
        <end position="278"/>
    </location>
</feature>
<evidence type="ECO:0000259" key="8">
    <source>
        <dbReference type="PROSITE" id="PS50928"/>
    </source>
</evidence>
<evidence type="ECO:0000256" key="4">
    <source>
        <dbReference type="ARBA" id="ARBA00022692"/>
    </source>
</evidence>
<keyword evidence="4 7" id="KW-0812">Transmembrane</keyword>
<dbReference type="InterPro" id="IPR000515">
    <property type="entry name" value="MetI-like"/>
</dbReference>
<keyword evidence="2 7" id="KW-0813">Transport</keyword>
<protein>
    <submittedName>
        <fullName evidence="9">Peptide/nickel transport system permease protein</fullName>
    </submittedName>
</protein>
<dbReference type="CDD" id="cd06261">
    <property type="entry name" value="TM_PBP2"/>
    <property type="match status" value="1"/>
</dbReference>
<gene>
    <name evidence="9" type="ORF">SAMN05216251_11335</name>
</gene>
<comment type="subcellular location">
    <subcellularLocation>
        <location evidence="1 7">Cell membrane</location>
        <topology evidence="1 7">Multi-pass membrane protein</topology>
    </subcellularLocation>
</comment>
<dbReference type="Proteomes" id="UP000199323">
    <property type="component" value="Unassembled WGS sequence"/>
</dbReference>
<dbReference type="OrthoDB" id="9812701at2"/>
<evidence type="ECO:0000256" key="1">
    <source>
        <dbReference type="ARBA" id="ARBA00004651"/>
    </source>
</evidence>
<name>A0A1I2IAX1_9ACTN</name>
<sequence length="292" mass="30867">MTETALADAALAERELSRVPVAHRTPTRMLLIAGPFVIVLLLAVVAPLLAPQSPYEQHLDAISLPPGGGHRLGTDSLGRDVLSRVLYGGRPPALIGIAAVAVALTVGVLLGLMAGYRGGLADAVLSRVADMQLSVPGVVLAIFILTFLGGGLRNVVVVIALESWPLHYRVVRTLTIGTRNRAYVEAARTVGLGQLTILRRHILPAVLPSLAVTATSNFVMAVLTEASLSFLGLGVQPPTPDWGFMISDGRTLIVSAWWISVFPGIGLFLLLLAVQLYGDGLAKSLSLQSLRR</sequence>